<protein>
    <submittedName>
        <fullName evidence="2">Uncharacterized protein</fullName>
    </submittedName>
</protein>
<dbReference type="EMBL" id="MN740356">
    <property type="protein sequence ID" value="QHU02368.1"/>
    <property type="molecule type" value="Genomic_DNA"/>
</dbReference>
<feature type="region of interest" description="Disordered" evidence="1">
    <location>
        <begin position="335"/>
        <end position="377"/>
    </location>
</feature>
<evidence type="ECO:0000313" key="2">
    <source>
        <dbReference type="EMBL" id="QHU02368.1"/>
    </source>
</evidence>
<accession>A0A6C0JF07</accession>
<dbReference type="Pfam" id="PF19071">
    <property type="entry name" value="DUF5767"/>
    <property type="match status" value="1"/>
</dbReference>
<dbReference type="InterPro" id="IPR043910">
    <property type="entry name" value="DUF5767"/>
</dbReference>
<dbReference type="AlphaFoldDB" id="A0A6C0JF07"/>
<name>A0A6C0JF07_9ZZZZ</name>
<feature type="region of interest" description="Disordered" evidence="1">
    <location>
        <begin position="427"/>
        <end position="455"/>
    </location>
</feature>
<sequence>MEEINLNLGNTQLNVSDNSNGETIKINMDNSAPKKSVNFGPGAEMLMNQNKSKISSPRADINLSDLNELDDINLDERPKVKRPSFTDVTSNIFDTPMKTPGITLNIDEKKNNPLRSATTTPKVETPDGFKTFNEIPVAPSAPPPVESMTPRETLREKLKILRQLEELDKKGIQLTKKYTMDSPLDEMKGEFEMIKNEREKKNSVKFQAKMLLAFVSGLEFLNGRFDPFDLKLDGWSEAVNENVDEYDDVFGELHEKYGGKAKMAPELKLLFMLGGSGAMLHMTNTMFKSAMPGMDDIMRQNPDLMQQFQSAAMNSMGQQNPGFSQFMGGVMGGGQQNNQMPPMGSPPMPSQEMRRDPPKMPRSNNRPDIEASRRGNYEDAINIKDNFARPEMKGPSDLSDILSGLKTKKININENDTNSVVSVSELDEMTNELNKPKKSRRKPKSERNTVNLSFS</sequence>
<reference evidence="2" key="1">
    <citation type="journal article" date="2020" name="Nature">
        <title>Giant virus diversity and host interactions through global metagenomics.</title>
        <authorList>
            <person name="Schulz F."/>
            <person name="Roux S."/>
            <person name="Paez-Espino D."/>
            <person name="Jungbluth S."/>
            <person name="Walsh D.A."/>
            <person name="Denef V.J."/>
            <person name="McMahon K.D."/>
            <person name="Konstantinidis K.T."/>
            <person name="Eloe-Fadrosh E.A."/>
            <person name="Kyrpides N.C."/>
            <person name="Woyke T."/>
        </authorList>
    </citation>
    <scope>NUCLEOTIDE SEQUENCE</scope>
    <source>
        <strain evidence="2">GVMAG-M-3300025880-75</strain>
    </source>
</reference>
<evidence type="ECO:0000256" key="1">
    <source>
        <dbReference type="SAM" id="MobiDB-lite"/>
    </source>
</evidence>
<feature type="compositionally biased region" description="Basic and acidic residues" evidence="1">
    <location>
        <begin position="352"/>
        <end position="377"/>
    </location>
</feature>
<organism evidence="2">
    <name type="scientific">viral metagenome</name>
    <dbReference type="NCBI Taxonomy" id="1070528"/>
    <lineage>
        <taxon>unclassified sequences</taxon>
        <taxon>metagenomes</taxon>
        <taxon>organismal metagenomes</taxon>
    </lineage>
</organism>
<proteinExistence type="predicted"/>